<sequence>MTTGLDLYVPSKWKGRCGDDDDDTSVDKFSHGTHTLSKAGGRFVNVNYTDFSNKIVKGGAPNARVASYKAIFGAGIEASDEIAAIDEVIHDGVDVLSLSLGSNFPMNYTEDGLAISTLHAVKKGIVSVMDVVKIVLLRKSSLLSETKMSLLNLEGTDQDNIPSVSLDDVVSKALLHYIDYTKRTVTVRRIVKNGGTPGIYKVNVIEPKGISLTMKPKTLLFNKVGQKKSFELRLEAKKAGVSKDYVFGKLAWSDGKHNVTSPIVVKTA</sequence>
<protein>
    <submittedName>
        <fullName evidence="5">Subtilisin-like protease SBT5.3</fullName>
    </submittedName>
</protein>
<dbReference type="OrthoDB" id="206201at2759"/>
<evidence type="ECO:0000256" key="1">
    <source>
        <dbReference type="ARBA" id="ARBA00011073"/>
    </source>
</evidence>
<name>A0A7J6X8T6_THATH</name>
<proteinExistence type="inferred from homology"/>
<keyword evidence="2" id="KW-0732">Signal</keyword>
<dbReference type="GO" id="GO:0006508">
    <property type="term" value="P:proteolysis"/>
    <property type="evidence" value="ECO:0007669"/>
    <property type="project" value="UniProtKB-KW"/>
</dbReference>
<dbReference type="Pfam" id="PF17766">
    <property type="entry name" value="fn3_6"/>
    <property type="match status" value="1"/>
</dbReference>
<comment type="similarity">
    <text evidence="1">Belongs to the peptidase S8 family.</text>
</comment>
<dbReference type="Pfam" id="PF00082">
    <property type="entry name" value="Peptidase_S8"/>
    <property type="match status" value="1"/>
</dbReference>
<dbReference type="InterPro" id="IPR041469">
    <property type="entry name" value="Subtilisin-like_FN3"/>
</dbReference>
<comment type="caution">
    <text evidence="5">The sequence shown here is derived from an EMBL/GenBank/DDBJ whole genome shotgun (WGS) entry which is preliminary data.</text>
</comment>
<feature type="domain" description="Subtilisin-like protease fibronectin type-III" evidence="4">
    <location>
        <begin position="180"/>
        <end position="265"/>
    </location>
</feature>
<evidence type="ECO:0000259" key="4">
    <source>
        <dbReference type="Pfam" id="PF17766"/>
    </source>
</evidence>
<evidence type="ECO:0000259" key="3">
    <source>
        <dbReference type="Pfam" id="PF00082"/>
    </source>
</evidence>
<dbReference type="Gene3D" id="2.60.40.2310">
    <property type="match status" value="1"/>
</dbReference>
<dbReference type="SUPFAM" id="SSF52743">
    <property type="entry name" value="Subtilisin-like"/>
    <property type="match status" value="1"/>
</dbReference>
<evidence type="ECO:0000313" key="6">
    <source>
        <dbReference type="Proteomes" id="UP000554482"/>
    </source>
</evidence>
<organism evidence="5 6">
    <name type="scientific">Thalictrum thalictroides</name>
    <name type="common">Rue-anemone</name>
    <name type="synonym">Anemone thalictroides</name>
    <dbReference type="NCBI Taxonomy" id="46969"/>
    <lineage>
        <taxon>Eukaryota</taxon>
        <taxon>Viridiplantae</taxon>
        <taxon>Streptophyta</taxon>
        <taxon>Embryophyta</taxon>
        <taxon>Tracheophyta</taxon>
        <taxon>Spermatophyta</taxon>
        <taxon>Magnoliopsida</taxon>
        <taxon>Ranunculales</taxon>
        <taxon>Ranunculaceae</taxon>
        <taxon>Thalictroideae</taxon>
        <taxon>Thalictrum</taxon>
    </lineage>
</organism>
<dbReference type="AlphaFoldDB" id="A0A7J6X8T6"/>
<keyword evidence="6" id="KW-1185">Reference proteome</keyword>
<evidence type="ECO:0000256" key="2">
    <source>
        <dbReference type="ARBA" id="ARBA00022729"/>
    </source>
</evidence>
<keyword evidence="5" id="KW-0645">Protease</keyword>
<evidence type="ECO:0000313" key="5">
    <source>
        <dbReference type="EMBL" id="KAF5206049.1"/>
    </source>
</evidence>
<feature type="domain" description="Peptidase S8/S53" evidence="3">
    <location>
        <begin position="19"/>
        <end position="128"/>
    </location>
</feature>
<dbReference type="EMBL" id="JABWDY010003306">
    <property type="protein sequence ID" value="KAF5206049.1"/>
    <property type="molecule type" value="Genomic_DNA"/>
</dbReference>
<dbReference type="Proteomes" id="UP000554482">
    <property type="component" value="Unassembled WGS sequence"/>
</dbReference>
<dbReference type="InterPro" id="IPR000209">
    <property type="entry name" value="Peptidase_S8/S53_dom"/>
</dbReference>
<dbReference type="InterPro" id="IPR036852">
    <property type="entry name" value="Peptidase_S8/S53_dom_sf"/>
</dbReference>
<accession>A0A7J6X8T6</accession>
<reference evidence="5 6" key="1">
    <citation type="submission" date="2020-06" db="EMBL/GenBank/DDBJ databases">
        <title>Transcriptomic and genomic resources for Thalictrum thalictroides and T. hernandezii: Facilitating candidate gene discovery in an emerging model plant lineage.</title>
        <authorList>
            <person name="Arias T."/>
            <person name="Riano-Pachon D.M."/>
            <person name="Di Stilio V.S."/>
        </authorList>
    </citation>
    <scope>NUCLEOTIDE SEQUENCE [LARGE SCALE GENOMIC DNA]</scope>
    <source>
        <strain evidence="6">cv. WT478/WT964</strain>
        <tissue evidence="5">Leaves</tissue>
    </source>
</reference>
<dbReference type="GO" id="GO:0004252">
    <property type="term" value="F:serine-type endopeptidase activity"/>
    <property type="evidence" value="ECO:0007669"/>
    <property type="project" value="InterPro"/>
</dbReference>
<keyword evidence="5" id="KW-0378">Hydrolase</keyword>
<dbReference type="Gene3D" id="3.40.50.200">
    <property type="entry name" value="Peptidase S8/S53 domain"/>
    <property type="match status" value="1"/>
</dbReference>
<dbReference type="PANTHER" id="PTHR10795">
    <property type="entry name" value="PROPROTEIN CONVERTASE SUBTILISIN/KEXIN"/>
    <property type="match status" value="1"/>
</dbReference>
<dbReference type="InterPro" id="IPR045051">
    <property type="entry name" value="SBT"/>
</dbReference>
<gene>
    <name evidence="5" type="ORF">FRX31_004367</name>
</gene>